<proteinExistence type="predicted"/>
<protein>
    <recommendedName>
        <fullName evidence="3">DUF5082 domain-containing protein</fullName>
    </recommendedName>
</protein>
<dbReference type="EMBL" id="JBHUMQ010000018">
    <property type="protein sequence ID" value="MFD2693655.1"/>
    <property type="molecule type" value="Genomic_DNA"/>
</dbReference>
<evidence type="ECO:0008006" key="3">
    <source>
        <dbReference type="Google" id="ProtNLM"/>
    </source>
</evidence>
<organism evidence="1 2">
    <name type="scientific">Sporolactobacillus shoreicorticis</name>
    <dbReference type="NCBI Taxonomy" id="1923877"/>
    <lineage>
        <taxon>Bacteria</taxon>
        <taxon>Bacillati</taxon>
        <taxon>Bacillota</taxon>
        <taxon>Bacilli</taxon>
        <taxon>Bacillales</taxon>
        <taxon>Sporolactobacillaceae</taxon>
        <taxon>Sporolactobacillus</taxon>
    </lineage>
</organism>
<comment type="caution">
    <text evidence="1">The sequence shown here is derived from an EMBL/GenBank/DDBJ whole genome shotgun (WGS) entry which is preliminary data.</text>
</comment>
<gene>
    <name evidence="1" type="ORF">ACFSUE_08450</name>
</gene>
<evidence type="ECO:0000313" key="1">
    <source>
        <dbReference type="EMBL" id="MFD2693655.1"/>
    </source>
</evidence>
<dbReference type="RefSeq" id="WP_253062380.1">
    <property type="nucleotide sequence ID" value="NZ_JAMXWM010000013.1"/>
</dbReference>
<sequence length="142" mass="15762">MGASATLNAIFRTLAHQSAAVDDQIDRLRRSNRKLGQEQAAGMHALRILTRPELGSDWTGSKARTFQKKRDAAQDKLHVKLTTSVDSYQQSIKTKIHELQMKRDFLAGTCAMAHEAGALVHQGEKAADALEHKLTEIKGRLF</sequence>
<name>A0ABW5S1J0_9BACL</name>
<accession>A0ABW5S1J0</accession>
<evidence type="ECO:0000313" key="2">
    <source>
        <dbReference type="Proteomes" id="UP001597399"/>
    </source>
</evidence>
<keyword evidence="2" id="KW-1185">Reference proteome</keyword>
<dbReference type="Proteomes" id="UP001597399">
    <property type="component" value="Unassembled WGS sequence"/>
</dbReference>
<reference evidence="2" key="1">
    <citation type="journal article" date="2019" name="Int. J. Syst. Evol. Microbiol.">
        <title>The Global Catalogue of Microorganisms (GCM) 10K type strain sequencing project: providing services to taxonomists for standard genome sequencing and annotation.</title>
        <authorList>
            <consortium name="The Broad Institute Genomics Platform"/>
            <consortium name="The Broad Institute Genome Sequencing Center for Infectious Disease"/>
            <person name="Wu L."/>
            <person name="Ma J."/>
        </authorList>
    </citation>
    <scope>NUCLEOTIDE SEQUENCE [LARGE SCALE GENOMIC DNA]</scope>
    <source>
        <strain evidence="2">TISTR 2466</strain>
    </source>
</reference>